<feature type="compositionally biased region" description="Low complexity" evidence="11">
    <location>
        <begin position="28"/>
        <end position="47"/>
    </location>
</feature>
<dbReference type="PANTHER" id="PTHR13367:SF27">
    <property type="entry name" value="OTU DOMAIN-CONTAINING PROTEIN"/>
    <property type="match status" value="1"/>
</dbReference>
<keyword evidence="9" id="KW-0788">Thiol protease</keyword>
<evidence type="ECO:0000313" key="14">
    <source>
        <dbReference type="RefSeq" id="XP_022236134.1"/>
    </source>
</evidence>
<evidence type="ECO:0000256" key="1">
    <source>
        <dbReference type="ARBA" id="ARBA00000707"/>
    </source>
</evidence>
<evidence type="ECO:0000313" key="13">
    <source>
        <dbReference type="Proteomes" id="UP000694941"/>
    </source>
</evidence>
<dbReference type="RefSeq" id="XP_022236134.1">
    <property type="nucleotide sequence ID" value="XM_022380426.1"/>
</dbReference>
<dbReference type="GeneID" id="106476614"/>
<evidence type="ECO:0000256" key="6">
    <source>
        <dbReference type="ARBA" id="ARBA00022771"/>
    </source>
</evidence>
<evidence type="ECO:0000256" key="11">
    <source>
        <dbReference type="SAM" id="MobiDB-lite"/>
    </source>
</evidence>
<feature type="region of interest" description="Disordered" evidence="11">
    <location>
        <begin position="22"/>
        <end position="51"/>
    </location>
</feature>
<sequence length="513" mass="57048">QAGLVYCEEEWQREWQSLLEIASSEPRSSSQGKSTTSSSHQRSTSGSIPEDDTFPNVYESLEEIHVLALAHILRRTVIIIADTTLKDVTGEPLAPIPFGGIYLPLECPPSECHRSPLCLTFDAAHFSALVAMEKENYADKTTHPPAAIPVIDPDHRLLPVQFVVDPGVEVRWGNDENDSCIMAKLALTDMDRLELLKEYLDITEIPIPSVDKYETIQVFEGRASLPVERGTLSGEDYRVETLGSMLYYHKNKAAKQLQTVAKQFGSIGKSMGKKLKKNFGNFSRRRSSFKGEVGSFSKRPISTKNNIFDTQPAGGSVIGRSGVIIAAVLHIDKRHEYQEEMIRNYLNSARARFLHEKEQKQGCSEQKVETTIHPNYCINDGCMSYSSVATSYLCPSCHTHQKLHETDLPCMEFRDKFLTTSGNSSFYAEIDKSTISSLEKVPLGVQYPTALQQGLHPVSSIFNGPAEEESLLSDRHVGGKQKSLAEPLLTVPGTKYATISMGCVSTVKSRQYF</sequence>
<dbReference type="InterPro" id="IPR003323">
    <property type="entry name" value="OTU_dom"/>
</dbReference>
<evidence type="ECO:0000256" key="2">
    <source>
        <dbReference type="ARBA" id="ARBA00005865"/>
    </source>
</evidence>
<evidence type="ECO:0000256" key="4">
    <source>
        <dbReference type="ARBA" id="ARBA00022670"/>
    </source>
</evidence>
<accession>A0ABM1RXM9</accession>
<proteinExistence type="inferred from homology"/>
<evidence type="ECO:0000256" key="3">
    <source>
        <dbReference type="ARBA" id="ARBA00012759"/>
    </source>
</evidence>
<organism evidence="13 14">
    <name type="scientific">Limulus polyphemus</name>
    <name type="common">Atlantic horseshoe crab</name>
    <dbReference type="NCBI Taxonomy" id="6850"/>
    <lineage>
        <taxon>Eukaryota</taxon>
        <taxon>Metazoa</taxon>
        <taxon>Ecdysozoa</taxon>
        <taxon>Arthropoda</taxon>
        <taxon>Chelicerata</taxon>
        <taxon>Merostomata</taxon>
        <taxon>Xiphosura</taxon>
        <taxon>Limulidae</taxon>
        <taxon>Limulus</taxon>
    </lineage>
</organism>
<dbReference type="Pfam" id="PF02338">
    <property type="entry name" value="OTU"/>
    <property type="match status" value="1"/>
</dbReference>
<dbReference type="PROSITE" id="PS50802">
    <property type="entry name" value="OTU"/>
    <property type="match status" value="1"/>
</dbReference>
<evidence type="ECO:0000256" key="7">
    <source>
        <dbReference type="ARBA" id="ARBA00022786"/>
    </source>
</evidence>
<protein>
    <recommendedName>
        <fullName evidence="3">ubiquitinyl hydrolase 1</fullName>
        <ecNumber evidence="3">3.4.19.12</ecNumber>
    </recommendedName>
</protein>
<comment type="similarity">
    <text evidence="2">Belongs to the peptidase C64 family.</text>
</comment>
<evidence type="ECO:0000256" key="8">
    <source>
        <dbReference type="ARBA" id="ARBA00022801"/>
    </source>
</evidence>
<keyword evidence="5" id="KW-0479">Metal-binding</keyword>
<dbReference type="Proteomes" id="UP000694941">
    <property type="component" value="Unplaced"/>
</dbReference>
<comment type="catalytic activity">
    <reaction evidence="1">
        <text>Thiol-dependent hydrolysis of ester, thioester, amide, peptide and isopeptide bonds formed by the C-terminal Gly of ubiquitin (a 76-residue protein attached to proteins as an intracellular targeting signal).</text>
        <dbReference type="EC" id="3.4.19.12"/>
    </reaction>
</comment>
<evidence type="ECO:0000259" key="12">
    <source>
        <dbReference type="PROSITE" id="PS50802"/>
    </source>
</evidence>
<evidence type="ECO:0000256" key="9">
    <source>
        <dbReference type="ARBA" id="ARBA00022807"/>
    </source>
</evidence>
<reference evidence="14" key="1">
    <citation type="submission" date="2025-08" db="UniProtKB">
        <authorList>
            <consortium name="RefSeq"/>
        </authorList>
    </citation>
    <scope>IDENTIFICATION</scope>
    <source>
        <tissue evidence="14">Muscle</tissue>
    </source>
</reference>
<evidence type="ECO:0000256" key="10">
    <source>
        <dbReference type="ARBA" id="ARBA00022833"/>
    </source>
</evidence>
<gene>
    <name evidence="14" type="primary">LOC106476614</name>
</gene>
<feature type="non-terminal residue" evidence="14">
    <location>
        <position position="1"/>
    </location>
</feature>
<feature type="domain" description="OTU" evidence="12">
    <location>
        <begin position="1"/>
        <end position="132"/>
    </location>
</feature>
<keyword evidence="13" id="KW-1185">Reference proteome</keyword>
<dbReference type="InterPro" id="IPR051346">
    <property type="entry name" value="OTU_Deubiquitinase"/>
</dbReference>
<keyword evidence="4" id="KW-0645">Protease</keyword>
<evidence type="ECO:0000256" key="5">
    <source>
        <dbReference type="ARBA" id="ARBA00022723"/>
    </source>
</evidence>
<keyword evidence="6" id="KW-0863">Zinc-finger</keyword>
<keyword evidence="10" id="KW-0862">Zinc</keyword>
<name>A0ABM1RXM9_LIMPO</name>
<dbReference type="PANTHER" id="PTHR13367">
    <property type="entry name" value="UBIQUITIN THIOESTERASE"/>
    <property type="match status" value="1"/>
</dbReference>
<keyword evidence="8" id="KW-0378">Hydrolase</keyword>
<keyword evidence="7" id="KW-0833">Ubl conjugation pathway</keyword>
<dbReference type="EC" id="3.4.19.12" evidence="3"/>